<proteinExistence type="predicted"/>
<dbReference type="InterPro" id="IPR043504">
    <property type="entry name" value="Peptidase_S1_PA_chymotrypsin"/>
</dbReference>
<dbReference type="InterPro" id="IPR001314">
    <property type="entry name" value="Peptidase_S1A"/>
</dbReference>
<feature type="domain" description="ShKT" evidence="7">
    <location>
        <begin position="226"/>
        <end position="260"/>
    </location>
</feature>
<dbReference type="PROSITE" id="PS00134">
    <property type="entry name" value="TRYPSIN_HIS"/>
    <property type="match status" value="1"/>
</dbReference>
<dbReference type="EMBL" id="CALNXK010000041">
    <property type="protein sequence ID" value="CAH3125832.1"/>
    <property type="molecule type" value="Genomic_DNA"/>
</dbReference>
<keyword evidence="4" id="KW-0378">Hydrolase</keyword>
<dbReference type="PROSITE" id="PS50240">
    <property type="entry name" value="TRYPSIN_DOM"/>
    <property type="match status" value="1"/>
</dbReference>
<dbReference type="SUPFAM" id="SSF50494">
    <property type="entry name" value="Trypsin-like serine proteases"/>
    <property type="match status" value="1"/>
</dbReference>
<feature type="disulfide bond" evidence="3">
    <location>
        <begin position="226"/>
        <end position="260"/>
    </location>
</feature>
<dbReference type="PANTHER" id="PTHR24252:SF7">
    <property type="entry name" value="HYALIN"/>
    <property type="match status" value="1"/>
</dbReference>
<name>A0ABN8P1Q3_9CNID</name>
<dbReference type="Gene3D" id="1.10.10.1870">
    <property type="entry name" value="ShTK domain-like"/>
    <property type="match status" value="2"/>
</dbReference>
<feature type="disulfide bond" evidence="3">
    <location>
        <begin position="264"/>
        <end position="298"/>
    </location>
</feature>
<comment type="caution">
    <text evidence="8">The sequence shown here is derived from an EMBL/GenBank/DDBJ whole genome shotgun (WGS) entry which is preliminary data.</text>
</comment>
<feature type="domain" description="Peptidase S1" evidence="6">
    <location>
        <begin position="333"/>
        <end position="572"/>
    </location>
</feature>
<comment type="caution">
    <text evidence="3">Lacks conserved residue(s) required for the propagation of feature annotation.</text>
</comment>
<keyword evidence="4" id="KW-0645">Protease</keyword>
<dbReference type="InterPro" id="IPR018114">
    <property type="entry name" value="TRYPSIN_HIS"/>
</dbReference>
<dbReference type="Proteomes" id="UP001159405">
    <property type="component" value="Unassembled WGS sequence"/>
</dbReference>
<keyword evidence="9" id="KW-1185">Reference proteome</keyword>
<evidence type="ECO:0000256" key="3">
    <source>
        <dbReference type="PROSITE-ProRule" id="PRU01005"/>
    </source>
</evidence>
<dbReference type="PROSITE" id="PS00135">
    <property type="entry name" value="TRYPSIN_SER"/>
    <property type="match status" value="1"/>
</dbReference>
<keyword evidence="2 3" id="KW-1015">Disulfide bond</keyword>
<dbReference type="Gene3D" id="2.40.10.10">
    <property type="entry name" value="Trypsin-like serine proteases"/>
    <property type="match status" value="1"/>
</dbReference>
<dbReference type="InterPro" id="IPR033116">
    <property type="entry name" value="TRYPSIN_SER"/>
</dbReference>
<keyword evidence="4" id="KW-0720">Serine protease</keyword>
<keyword evidence="5" id="KW-1133">Transmembrane helix</keyword>
<dbReference type="Pfam" id="PF00089">
    <property type="entry name" value="Trypsin"/>
    <property type="match status" value="1"/>
</dbReference>
<gene>
    <name evidence="8" type="ORF">PLOB_00032029</name>
</gene>
<feature type="transmembrane region" description="Helical" evidence="5">
    <location>
        <begin position="193"/>
        <end position="212"/>
    </location>
</feature>
<dbReference type="InterPro" id="IPR009003">
    <property type="entry name" value="Peptidase_S1_PA"/>
</dbReference>
<organism evidence="8 9">
    <name type="scientific">Porites lobata</name>
    <dbReference type="NCBI Taxonomy" id="104759"/>
    <lineage>
        <taxon>Eukaryota</taxon>
        <taxon>Metazoa</taxon>
        <taxon>Cnidaria</taxon>
        <taxon>Anthozoa</taxon>
        <taxon>Hexacorallia</taxon>
        <taxon>Scleractinia</taxon>
        <taxon>Fungiina</taxon>
        <taxon>Poritidae</taxon>
        <taxon>Porites</taxon>
    </lineage>
</organism>
<evidence type="ECO:0000256" key="1">
    <source>
        <dbReference type="ARBA" id="ARBA00022656"/>
    </source>
</evidence>
<evidence type="ECO:0000259" key="7">
    <source>
        <dbReference type="PROSITE" id="PS51670"/>
    </source>
</evidence>
<dbReference type="Pfam" id="PF01549">
    <property type="entry name" value="ShK"/>
    <property type="match status" value="2"/>
</dbReference>
<evidence type="ECO:0000313" key="9">
    <source>
        <dbReference type="Proteomes" id="UP001159405"/>
    </source>
</evidence>
<keyword evidence="5" id="KW-0812">Transmembrane</keyword>
<evidence type="ECO:0000259" key="6">
    <source>
        <dbReference type="PROSITE" id="PS50240"/>
    </source>
</evidence>
<feature type="domain" description="ShKT" evidence="7">
    <location>
        <begin position="264"/>
        <end position="298"/>
    </location>
</feature>
<accession>A0ABN8P1Q3</accession>
<reference evidence="8 9" key="1">
    <citation type="submission" date="2022-05" db="EMBL/GenBank/DDBJ databases">
        <authorList>
            <consortium name="Genoscope - CEA"/>
            <person name="William W."/>
        </authorList>
    </citation>
    <scope>NUCLEOTIDE SEQUENCE [LARGE SCALE GENOMIC DNA]</scope>
</reference>
<dbReference type="InterPro" id="IPR003582">
    <property type="entry name" value="ShKT_dom"/>
</dbReference>
<feature type="transmembrane region" description="Helical" evidence="5">
    <location>
        <begin position="160"/>
        <end position="181"/>
    </location>
</feature>
<evidence type="ECO:0000256" key="5">
    <source>
        <dbReference type="SAM" id="Phobius"/>
    </source>
</evidence>
<dbReference type="PROSITE" id="PS51670">
    <property type="entry name" value="SHKT"/>
    <property type="match status" value="2"/>
</dbReference>
<dbReference type="CDD" id="cd00190">
    <property type="entry name" value="Tryp_SPc"/>
    <property type="match status" value="1"/>
</dbReference>
<evidence type="ECO:0000313" key="8">
    <source>
        <dbReference type="EMBL" id="CAH3125832.1"/>
    </source>
</evidence>
<evidence type="ECO:0000256" key="4">
    <source>
        <dbReference type="RuleBase" id="RU363034"/>
    </source>
</evidence>
<dbReference type="PANTHER" id="PTHR24252">
    <property type="entry name" value="ACROSIN-RELATED"/>
    <property type="match status" value="1"/>
</dbReference>
<protein>
    <submittedName>
        <fullName evidence="8">Uncharacterized protein</fullName>
    </submittedName>
</protein>
<sequence>MDDTKKWFEAVFNEECQLNSFLLRFQRPELFSESPWFTPTLFILYRLVIASCCVIFAEESVLNNPSYRWLLQFDNWSISSTCLHFILNTGLLFHSQIETWRENRRKKREIEETKHVKQYEKIYWAEDRITESDEEFLWPWEEDHAVELQEDRLSYYHKTLWLLQSIAGNSILVVTVCYVILEDHIKAKVLATYLSLAVFLLADAILNILKLFNEHGTRLHKRSAPCVDTYPSCDIYKPYCEHPDYVDWVKDNCKKSCDLCPKECIDRVSYCDAIKNRCTDPLIASSMEHYCAKTCGVCQVPTTPPPPTTIPRTERPIDQGSVECGKKAVHSRIVGGINAQPGSWPWQVTMDYTGEPSPHWCGGSIITPEWIVTAAHCFAHGDETHKYTITVGEHNLDRLEGYEQNITVERIIKHPKYDAYSNHDYDVALMKLKTPIKYNSHVRPVCLATSDFDAGTNCFVTGWGHTSEGGNIARILQQAEVPLVSRDTCQNAYSSVGWGRYKITTRMRCAGYAGGAIDACQGDSGGPLVCVRNNKWFLMGVVSWGIGCAREGRYGVYADVMDLKYWIQETINKG</sequence>
<dbReference type="PRINTS" id="PR00722">
    <property type="entry name" value="CHYMOTRYPSIN"/>
</dbReference>
<evidence type="ECO:0000256" key="2">
    <source>
        <dbReference type="ARBA" id="ARBA00023157"/>
    </source>
</evidence>
<keyword evidence="1" id="KW-0800">Toxin</keyword>
<dbReference type="SMART" id="SM00020">
    <property type="entry name" value="Tryp_SPc"/>
    <property type="match status" value="1"/>
</dbReference>
<keyword evidence="5" id="KW-0472">Membrane</keyword>
<dbReference type="InterPro" id="IPR001254">
    <property type="entry name" value="Trypsin_dom"/>
</dbReference>
<dbReference type="SMART" id="SM00254">
    <property type="entry name" value="ShKT"/>
    <property type="match status" value="2"/>
</dbReference>